<evidence type="ECO:0000256" key="3">
    <source>
        <dbReference type="ARBA" id="ARBA00023080"/>
    </source>
</evidence>
<evidence type="ECO:0000256" key="1">
    <source>
        <dbReference type="ARBA" id="ARBA00011407"/>
    </source>
</evidence>
<keyword evidence="2 6" id="KW-0378">Hydrolase</keyword>
<keyword evidence="7" id="KW-0808">Transferase</keyword>
<evidence type="ECO:0000256" key="2">
    <source>
        <dbReference type="ARBA" id="ARBA00022801"/>
    </source>
</evidence>
<proteinExistence type="inferred from homology"/>
<evidence type="ECO:0000313" key="8">
    <source>
        <dbReference type="Proteomes" id="UP000229502"/>
    </source>
</evidence>
<comment type="catalytic activity">
    <reaction evidence="5">
        <text>5-hydroxymethyl-dUMP + H2O = 5-hydroxymethyluracil + 2-deoxy-D-ribose 5-phosphate</text>
        <dbReference type="Rhea" id="RHEA:77099"/>
        <dbReference type="ChEBI" id="CHEBI:15377"/>
        <dbReference type="ChEBI" id="CHEBI:16964"/>
        <dbReference type="ChEBI" id="CHEBI:62877"/>
        <dbReference type="ChEBI" id="CHEBI:90409"/>
    </reaction>
    <physiologicalReaction direction="left-to-right" evidence="5">
        <dbReference type="Rhea" id="RHEA:77100"/>
    </physiologicalReaction>
</comment>
<comment type="function">
    <text evidence="6">Catalyzes the cleavage of the N-glycosidic bond of deoxyribonucleoside 5'-monophosphates to yield deoxyribose 5-phosphate and a purine or pyrimidine base.</text>
</comment>
<dbReference type="AlphaFoldDB" id="A0A2M6YS12"/>
<dbReference type="PANTHER" id="PTHR15364:SF0">
    <property type="entry name" value="2'-DEOXYNUCLEOSIDE 5'-PHOSPHATE N-HYDROLASE 1"/>
    <property type="match status" value="1"/>
</dbReference>
<dbReference type="InterPro" id="IPR051239">
    <property type="entry name" value="2'-dNMP_N-hydrolase"/>
</dbReference>
<comment type="caution">
    <text evidence="6">Lacks conserved residue(s) required for the propagation of feature annotation.</text>
</comment>
<evidence type="ECO:0000256" key="6">
    <source>
        <dbReference type="HAMAP-Rule" id="MF_03036"/>
    </source>
</evidence>
<comment type="caution">
    <text evidence="7">The sequence shown here is derived from an EMBL/GenBank/DDBJ whole genome shotgun (WGS) entry which is preliminary data.</text>
</comment>
<dbReference type="InterPro" id="IPR028607">
    <property type="entry name" value="DNPH1"/>
</dbReference>
<dbReference type="SUPFAM" id="SSF52309">
    <property type="entry name" value="N-(deoxy)ribosyltransferase-like"/>
    <property type="match status" value="1"/>
</dbReference>
<evidence type="ECO:0000256" key="5">
    <source>
        <dbReference type="ARBA" id="ARBA00047460"/>
    </source>
</evidence>
<comment type="subunit">
    <text evidence="1 6">Monomer and homodimer.</text>
</comment>
<name>A0A2M6YS12_9BACT</name>
<accession>A0A2M6YS12</accession>
<comment type="catalytic activity">
    <reaction evidence="6">
        <text>a purine 2'-deoxyribonucleoside 5'-phosphate + H2O = a purine nucleobase + 2-deoxy-D-ribose 5-phosphate</text>
        <dbReference type="Rhea" id="RHEA:51132"/>
        <dbReference type="ChEBI" id="CHEBI:15377"/>
        <dbReference type="ChEBI" id="CHEBI:26386"/>
        <dbReference type="ChEBI" id="CHEBI:62877"/>
        <dbReference type="ChEBI" id="CHEBI:142198"/>
    </reaction>
</comment>
<comment type="similarity">
    <text evidence="6">Belongs to the 2'-deoxynucleoside 5'-phosphate N-hydrolase 1 family.</text>
</comment>
<dbReference type="GO" id="GO:0009159">
    <property type="term" value="P:deoxyribonucleoside monophosphate catabolic process"/>
    <property type="evidence" value="ECO:0007669"/>
    <property type="project" value="InterPro"/>
</dbReference>
<reference evidence="8" key="1">
    <citation type="submission" date="2017-09" db="EMBL/GenBank/DDBJ databases">
        <title>Depth-based differentiation of microbial function through sediment-hosted aquifers and enrichment of novel symbionts in the deep terrestrial subsurface.</title>
        <authorList>
            <person name="Probst A.J."/>
            <person name="Ladd B."/>
            <person name="Jarett J.K."/>
            <person name="Geller-Mcgrath D.E."/>
            <person name="Sieber C.M.K."/>
            <person name="Emerson J.B."/>
            <person name="Anantharaman K."/>
            <person name="Thomas B.C."/>
            <person name="Malmstrom R."/>
            <person name="Stieglmeier M."/>
            <person name="Klingl A."/>
            <person name="Woyke T."/>
            <person name="Ryan C.M."/>
            <person name="Banfield J.F."/>
        </authorList>
    </citation>
    <scope>NUCLEOTIDE SEQUENCE [LARGE SCALE GENOMIC DNA]</scope>
</reference>
<comment type="catalytic activity">
    <reaction evidence="6">
        <text>a pyrimidine 2'-deoxyribonucleoside 5'-phosphate + H2O = a pyrimidine nucleobase + 2-deoxy-D-ribose 5-phosphate</text>
        <dbReference type="Rhea" id="RHEA:57852"/>
        <dbReference type="ChEBI" id="CHEBI:15377"/>
        <dbReference type="ChEBI" id="CHEBI:26432"/>
        <dbReference type="ChEBI" id="CHEBI:62877"/>
        <dbReference type="ChEBI" id="CHEBI:142209"/>
    </reaction>
</comment>
<dbReference type="GO" id="GO:0006163">
    <property type="term" value="P:purine nucleotide metabolic process"/>
    <property type="evidence" value="ECO:0007669"/>
    <property type="project" value="UniProtKB-ARBA"/>
</dbReference>
<sequence>MKIYFAGSIRGGRDDQELYLGIIKLLEKYGKVLTEHVGDNSFSARGEDGPTDDFIYTRDMAWLNESDVVVAEVTTPSLGVGYEIGKAEGKKPVLCLFREQDGKRLSGMIGGNKKVWVEKYKTLSDIERILLGFFQKEFAAKEENQL</sequence>
<organism evidence="7 8">
    <name type="scientific">Candidatus Shapirobacteria bacterium CG07_land_8_20_14_0_80_39_18</name>
    <dbReference type="NCBI Taxonomy" id="1974882"/>
    <lineage>
        <taxon>Bacteria</taxon>
        <taxon>Candidatus Shapironibacteriota</taxon>
    </lineage>
</organism>
<dbReference type="GO" id="GO:0070694">
    <property type="term" value="F:5-hydroxymethyl-dUMP N-hydrolase activity"/>
    <property type="evidence" value="ECO:0007669"/>
    <property type="project" value="InterPro"/>
</dbReference>
<dbReference type="GO" id="GO:0042802">
    <property type="term" value="F:identical protein binding"/>
    <property type="evidence" value="ECO:0007669"/>
    <property type="project" value="UniProtKB-ARBA"/>
</dbReference>
<evidence type="ECO:0000313" key="7">
    <source>
        <dbReference type="EMBL" id="PIU36277.1"/>
    </source>
</evidence>
<protein>
    <recommendedName>
        <fullName evidence="6">Putative 2'-deoxynucleoside 5'-phosphate N-hydrolase 1</fullName>
        <ecNumber evidence="6">3.2.2.-</ecNumber>
    </recommendedName>
</protein>
<gene>
    <name evidence="7" type="ORF">COT03_00425</name>
</gene>
<dbReference type="EMBL" id="PEWZ01000025">
    <property type="protein sequence ID" value="PIU36277.1"/>
    <property type="molecule type" value="Genomic_DNA"/>
</dbReference>
<dbReference type="GO" id="GO:0009116">
    <property type="term" value="P:nucleoside metabolic process"/>
    <property type="evidence" value="ECO:0007669"/>
    <property type="project" value="UniProtKB-UniRule"/>
</dbReference>
<dbReference type="InterPro" id="IPR007710">
    <property type="entry name" value="Nucleoside_deoxyribTrfase"/>
</dbReference>
<dbReference type="HAMAP" id="MF_03036">
    <property type="entry name" value="Nuc_phosphate_hydrolase"/>
    <property type="match status" value="1"/>
</dbReference>
<dbReference type="Proteomes" id="UP000229502">
    <property type="component" value="Unassembled WGS sequence"/>
</dbReference>
<evidence type="ECO:0000256" key="4">
    <source>
        <dbReference type="ARBA" id="ARBA00023295"/>
    </source>
</evidence>
<keyword evidence="3 6" id="KW-0546">Nucleotide metabolism</keyword>
<dbReference type="EC" id="3.2.2.-" evidence="6"/>
<dbReference type="PANTHER" id="PTHR15364">
    <property type="entry name" value="2'-DEOXYNUCLEOSIDE 5'-PHOSPHATE N-HYDROLASE 1"/>
    <property type="match status" value="1"/>
</dbReference>
<dbReference type="Pfam" id="PF05014">
    <property type="entry name" value="Nuc_deoxyrib_tr"/>
    <property type="match status" value="1"/>
</dbReference>
<keyword evidence="4 6" id="KW-0326">Glycosidase</keyword>
<feature type="binding site" description="in other chain" evidence="6">
    <location>
        <position position="83"/>
    </location>
    <ligand>
        <name>substrate</name>
        <note>ligand shared between homodimeric partners</note>
    </ligand>
</feature>
<feature type="binding site" description="in other chain" evidence="6">
    <location>
        <position position="19"/>
    </location>
    <ligand>
        <name>substrate</name>
        <note>ligand shared between homodimeric partners</note>
    </ligand>
</feature>
<feature type="binding site" evidence="6">
    <location>
        <begin position="106"/>
        <end position="108"/>
    </location>
    <ligand>
        <name>substrate</name>
        <note>ligand shared between homodimeric partners</note>
    </ligand>
</feature>
<dbReference type="GO" id="GO:0016740">
    <property type="term" value="F:transferase activity"/>
    <property type="evidence" value="ECO:0007669"/>
    <property type="project" value="UniProtKB-KW"/>
</dbReference>
<dbReference type="FunFam" id="3.40.50.450:FF:000019">
    <property type="entry name" value="2'-deoxynucleoside 5'-phosphate N-hydrolase 1"/>
    <property type="match status" value="1"/>
</dbReference>
<dbReference type="Gene3D" id="3.40.50.450">
    <property type="match status" value="1"/>
</dbReference>